<dbReference type="GO" id="GO:0035556">
    <property type="term" value="P:intracellular signal transduction"/>
    <property type="evidence" value="ECO:0007669"/>
    <property type="project" value="TreeGrafter"/>
</dbReference>
<evidence type="ECO:0000256" key="1">
    <source>
        <dbReference type="ARBA" id="ARBA00022999"/>
    </source>
</evidence>
<dbReference type="GO" id="GO:0005737">
    <property type="term" value="C:cytoplasm"/>
    <property type="evidence" value="ECO:0007669"/>
    <property type="project" value="TreeGrafter"/>
</dbReference>
<dbReference type="SMART" id="SM00252">
    <property type="entry name" value="SH2"/>
    <property type="match status" value="1"/>
</dbReference>
<accession>A0A9D3XD33</accession>
<evidence type="ECO:0000259" key="4">
    <source>
        <dbReference type="PROSITE" id="PS50001"/>
    </source>
</evidence>
<keyword evidence="6" id="KW-1185">Reference proteome</keyword>
<feature type="region of interest" description="Disordered" evidence="3">
    <location>
        <begin position="92"/>
        <end position="234"/>
    </location>
</feature>
<feature type="compositionally biased region" description="Low complexity" evidence="3">
    <location>
        <begin position="1"/>
        <end position="10"/>
    </location>
</feature>
<dbReference type="FunFam" id="3.30.505.10:FF:000016">
    <property type="entry name" value="B-cell linker protein isoform 2"/>
    <property type="match status" value="1"/>
</dbReference>
<sequence length="347" mass="37567">MNIFGRSRSPPQTPPPPPKRPESWEHAGPSAAEESEDGDMYEAPPCESQAWKVAPARRQENTDGTYLDHATARRCSEPFALLPAKFLSKLSLVPGTDAGNGEEMPQGLACGKGQDRTRAKLPPAPGPRPLSMPAGPAAPRDPGPTSSDDKEGPPEEEIYLVCEPPSPPHCRTTCAPRPPLGQVPPPRLPKLSKPKIALPGAHHSLADSSPEASSKAPAWPRGSGSPVEDPGMQDQAWYAGNCDRHVAESVLQGVNKDSAFMVRQSSRQGWNQPFTLAVLYKGHVYNIPIRYVESSRQYALGKDGKSREERFDSVAGIIQHYREHPLVLIEGSSASRAHTCLLFPVKP</sequence>
<evidence type="ECO:0000313" key="5">
    <source>
        <dbReference type="EMBL" id="KAH1178324.1"/>
    </source>
</evidence>
<evidence type="ECO:0000256" key="3">
    <source>
        <dbReference type="SAM" id="MobiDB-lite"/>
    </source>
</evidence>
<dbReference type="InterPro" id="IPR051751">
    <property type="entry name" value="Immunoreceptor_sig_adapters"/>
</dbReference>
<feature type="compositionally biased region" description="Pro residues" evidence="3">
    <location>
        <begin position="176"/>
        <end position="188"/>
    </location>
</feature>
<gene>
    <name evidence="5" type="ORF">KIL84_012026</name>
</gene>
<dbReference type="InterPro" id="IPR036860">
    <property type="entry name" value="SH2_dom_sf"/>
</dbReference>
<dbReference type="GO" id="GO:0007169">
    <property type="term" value="P:cell surface receptor protein tyrosine kinase signaling pathway"/>
    <property type="evidence" value="ECO:0007669"/>
    <property type="project" value="TreeGrafter"/>
</dbReference>
<feature type="region of interest" description="Disordered" evidence="3">
    <location>
        <begin position="1"/>
        <end position="45"/>
    </location>
</feature>
<dbReference type="PANTHER" id="PTHR14098:SF16">
    <property type="entry name" value="SH2 DOMAIN-CONTAINING PROTEIN 6"/>
    <property type="match status" value="1"/>
</dbReference>
<dbReference type="Proteomes" id="UP000827986">
    <property type="component" value="Unassembled WGS sequence"/>
</dbReference>
<keyword evidence="1 2" id="KW-0727">SH2 domain</keyword>
<feature type="compositionally biased region" description="Low complexity" evidence="3">
    <location>
        <begin position="133"/>
        <end position="144"/>
    </location>
</feature>
<reference evidence="5" key="1">
    <citation type="submission" date="2021-09" db="EMBL/GenBank/DDBJ databases">
        <title>The genome of Mauremys mutica provides insights into the evolution of semi-aquatic lifestyle.</title>
        <authorList>
            <person name="Gong S."/>
            <person name="Gao Y."/>
        </authorList>
    </citation>
    <scope>NUCLEOTIDE SEQUENCE</scope>
    <source>
        <strain evidence="5">MM-2020</strain>
        <tissue evidence="5">Muscle</tissue>
    </source>
</reference>
<feature type="domain" description="SH2" evidence="4">
    <location>
        <begin position="237"/>
        <end position="345"/>
    </location>
</feature>
<dbReference type="PRINTS" id="PR00401">
    <property type="entry name" value="SH2DOMAIN"/>
</dbReference>
<dbReference type="Pfam" id="PF00017">
    <property type="entry name" value="SH2"/>
    <property type="match status" value="1"/>
</dbReference>
<dbReference type="Gene3D" id="3.30.505.10">
    <property type="entry name" value="SH2 domain"/>
    <property type="match status" value="1"/>
</dbReference>
<dbReference type="PANTHER" id="PTHR14098">
    <property type="entry name" value="SH2 DOMAIN CONTAINING PROTEIN"/>
    <property type="match status" value="1"/>
</dbReference>
<dbReference type="EMBL" id="JAHDVG010000474">
    <property type="protein sequence ID" value="KAH1178324.1"/>
    <property type="molecule type" value="Genomic_DNA"/>
</dbReference>
<dbReference type="InterPro" id="IPR000980">
    <property type="entry name" value="SH2"/>
</dbReference>
<dbReference type="AlphaFoldDB" id="A0A9D3XD33"/>
<proteinExistence type="predicted"/>
<organism evidence="5 6">
    <name type="scientific">Mauremys mutica</name>
    <name type="common">yellowpond turtle</name>
    <dbReference type="NCBI Taxonomy" id="74926"/>
    <lineage>
        <taxon>Eukaryota</taxon>
        <taxon>Metazoa</taxon>
        <taxon>Chordata</taxon>
        <taxon>Craniata</taxon>
        <taxon>Vertebrata</taxon>
        <taxon>Euteleostomi</taxon>
        <taxon>Archelosauria</taxon>
        <taxon>Testudinata</taxon>
        <taxon>Testudines</taxon>
        <taxon>Cryptodira</taxon>
        <taxon>Durocryptodira</taxon>
        <taxon>Testudinoidea</taxon>
        <taxon>Geoemydidae</taxon>
        <taxon>Geoemydinae</taxon>
        <taxon>Mauremys</taxon>
    </lineage>
</organism>
<evidence type="ECO:0000313" key="6">
    <source>
        <dbReference type="Proteomes" id="UP000827986"/>
    </source>
</evidence>
<evidence type="ECO:0000256" key="2">
    <source>
        <dbReference type="PROSITE-ProRule" id="PRU00191"/>
    </source>
</evidence>
<name>A0A9D3XD33_9SAUR</name>
<protein>
    <recommendedName>
        <fullName evidence="4">SH2 domain-containing protein</fullName>
    </recommendedName>
</protein>
<dbReference type="SUPFAM" id="SSF55550">
    <property type="entry name" value="SH2 domain"/>
    <property type="match status" value="1"/>
</dbReference>
<dbReference type="PROSITE" id="PS50001">
    <property type="entry name" value="SH2"/>
    <property type="match status" value="1"/>
</dbReference>
<comment type="caution">
    <text evidence="5">The sequence shown here is derived from an EMBL/GenBank/DDBJ whole genome shotgun (WGS) entry which is preliminary data.</text>
</comment>